<keyword evidence="4" id="KW-1185">Reference proteome</keyword>
<dbReference type="PANTHER" id="PTHR19303:SF71">
    <property type="entry name" value="ZINC FINGER PHD-TYPE DOMAIN-CONTAINING PROTEIN"/>
    <property type="match status" value="1"/>
</dbReference>
<accession>A0A5N4AAI9</accession>
<dbReference type="OrthoDB" id="6777587at2759"/>
<feature type="domain" description="DDE-1" evidence="2">
    <location>
        <begin position="198"/>
        <end position="298"/>
    </location>
</feature>
<protein>
    <recommendedName>
        <fullName evidence="2">DDE-1 domain-containing protein</fullName>
    </recommendedName>
</protein>
<dbReference type="InParanoid" id="A0A5N4AAI9"/>
<dbReference type="PANTHER" id="PTHR19303">
    <property type="entry name" value="TRANSPOSON"/>
    <property type="match status" value="1"/>
</dbReference>
<evidence type="ECO:0000313" key="4">
    <source>
        <dbReference type="Proteomes" id="UP000327044"/>
    </source>
</evidence>
<organism evidence="3 4">
    <name type="scientific">Photinus pyralis</name>
    <name type="common">Common eastern firefly</name>
    <name type="synonym">Lampyris pyralis</name>
    <dbReference type="NCBI Taxonomy" id="7054"/>
    <lineage>
        <taxon>Eukaryota</taxon>
        <taxon>Metazoa</taxon>
        <taxon>Ecdysozoa</taxon>
        <taxon>Arthropoda</taxon>
        <taxon>Hexapoda</taxon>
        <taxon>Insecta</taxon>
        <taxon>Pterygota</taxon>
        <taxon>Neoptera</taxon>
        <taxon>Endopterygota</taxon>
        <taxon>Coleoptera</taxon>
        <taxon>Polyphaga</taxon>
        <taxon>Elateriformia</taxon>
        <taxon>Elateroidea</taxon>
        <taxon>Lampyridae</taxon>
        <taxon>Lampyrinae</taxon>
        <taxon>Photinus</taxon>
    </lineage>
</organism>
<dbReference type="InterPro" id="IPR036397">
    <property type="entry name" value="RNaseH_sf"/>
</dbReference>
<dbReference type="EMBL" id="VVIM01000008">
    <property type="protein sequence ID" value="KAB0794340.1"/>
    <property type="molecule type" value="Genomic_DNA"/>
</dbReference>
<evidence type="ECO:0000259" key="2">
    <source>
        <dbReference type="Pfam" id="PF03184"/>
    </source>
</evidence>
<comment type="subcellular location">
    <subcellularLocation>
        <location evidence="1">Nucleus</location>
    </subcellularLocation>
</comment>
<dbReference type="Pfam" id="PF03184">
    <property type="entry name" value="DDE_1"/>
    <property type="match status" value="1"/>
</dbReference>
<dbReference type="InterPro" id="IPR004875">
    <property type="entry name" value="DDE_SF_endonuclease_dom"/>
</dbReference>
<evidence type="ECO:0000256" key="1">
    <source>
        <dbReference type="ARBA" id="ARBA00004123"/>
    </source>
</evidence>
<comment type="caution">
    <text evidence="3">The sequence shown here is derived from an EMBL/GenBank/DDBJ whole genome shotgun (WGS) entry which is preliminary data.</text>
</comment>
<gene>
    <name evidence="3" type="ORF">PPYR_11179</name>
</gene>
<dbReference type="GO" id="GO:0003677">
    <property type="term" value="F:DNA binding"/>
    <property type="evidence" value="ECO:0007669"/>
    <property type="project" value="TreeGrafter"/>
</dbReference>
<dbReference type="Proteomes" id="UP000327044">
    <property type="component" value="Unassembled WGS sequence"/>
</dbReference>
<reference evidence="3 4" key="1">
    <citation type="journal article" date="2018" name="Elife">
        <title>Firefly genomes illuminate parallel origins of bioluminescence in beetles.</title>
        <authorList>
            <person name="Fallon T.R."/>
            <person name="Lower S.E."/>
            <person name="Chang C.H."/>
            <person name="Bessho-Uehara M."/>
            <person name="Martin G.J."/>
            <person name="Bewick A.J."/>
            <person name="Behringer M."/>
            <person name="Debat H.J."/>
            <person name="Wong I."/>
            <person name="Day J.C."/>
            <person name="Suvorov A."/>
            <person name="Silva C.J."/>
            <person name="Stanger-Hall K.F."/>
            <person name="Hall D.W."/>
            <person name="Schmitz R.J."/>
            <person name="Nelson D.R."/>
            <person name="Lewis S.M."/>
            <person name="Shigenobu S."/>
            <person name="Bybee S.M."/>
            <person name="Larracuente A.M."/>
            <person name="Oba Y."/>
            <person name="Weng J.K."/>
        </authorList>
    </citation>
    <scope>NUCLEOTIDE SEQUENCE [LARGE SCALE GENOMIC DNA]</scope>
    <source>
        <strain evidence="3">1611_PpyrPB1</strain>
        <tissue evidence="3">Whole body</tissue>
    </source>
</reference>
<evidence type="ECO:0000313" key="3">
    <source>
        <dbReference type="EMBL" id="KAB0794340.1"/>
    </source>
</evidence>
<dbReference type="SUPFAM" id="SSF46689">
    <property type="entry name" value="Homeodomain-like"/>
    <property type="match status" value="1"/>
</dbReference>
<dbReference type="Gene3D" id="3.30.420.10">
    <property type="entry name" value="Ribonuclease H-like superfamily/Ribonuclease H"/>
    <property type="match status" value="1"/>
</dbReference>
<proteinExistence type="predicted"/>
<sequence length="302" mass="34361">MIEALNKVKQGDSVNATAKRFNIPEATLRRYAKNYPNNNFPTSTGRFKTTFSEDQFLNLKKYVEDVDRRAFGVTREQFARIAFDYAESLNIPHRFNKDKKRAGKDFVQAFMTKFNFSLRKPEATSAARLAAFNKNNVESFFDLYKEILANKKFEPQQIYNIDETSCSTVPTKTPNVLSPTGNRRVVKVPSGERGVNVSVACCFNATGHYVPPFFIYPRVRMQSHFLANAPTGSGAACNESGWMKSETFVQWLEHFVKHVRPSNSNQILLLMDNHSSHVTLQAVNMCRENYISATYKPSYAAT</sequence>
<dbReference type="InterPro" id="IPR009057">
    <property type="entry name" value="Homeodomain-like_sf"/>
</dbReference>
<name>A0A5N4AAI9_PHOPY</name>
<dbReference type="AlphaFoldDB" id="A0A5N4AAI9"/>
<dbReference type="InterPro" id="IPR050863">
    <property type="entry name" value="CenT-Element_Derived"/>
</dbReference>
<dbReference type="GO" id="GO:0005634">
    <property type="term" value="C:nucleus"/>
    <property type="evidence" value="ECO:0007669"/>
    <property type="project" value="UniProtKB-SubCell"/>
</dbReference>